<dbReference type="InterPro" id="IPR029044">
    <property type="entry name" value="Nucleotide-diphossugar_trans"/>
</dbReference>
<dbReference type="InterPro" id="IPR034683">
    <property type="entry name" value="IspD/TarI"/>
</dbReference>
<dbReference type="EMBL" id="FNSN01000004">
    <property type="protein sequence ID" value="SEC80667.1"/>
    <property type="molecule type" value="Genomic_DNA"/>
</dbReference>
<dbReference type="NCBIfam" id="TIGR00453">
    <property type="entry name" value="ispD"/>
    <property type="match status" value="1"/>
</dbReference>
<dbReference type="InterPro" id="IPR001228">
    <property type="entry name" value="IspD"/>
</dbReference>
<feature type="site" description="Positions MEP for the nucleophilic attack" evidence="7">
    <location>
        <position position="175"/>
    </location>
</feature>
<evidence type="ECO:0000256" key="3">
    <source>
        <dbReference type="ARBA" id="ARBA00009789"/>
    </source>
</evidence>
<dbReference type="HAMAP" id="MF_00108">
    <property type="entry name" value="IspD"/>
    <property type="match status" value="1"/>
</dbReference>
<keyword evidence="5 7" id="KW-0548">Nucleotidyltransferase</keyword>
<gene>
    <name evidence="7" type="primary">ispD</name>
    <name evidence="8" type="ORF">SAMN04489745_3211</name>
</gene>
<comment type="catalytic activity">
    <reaction evidence="1 7">
        <text>2-C-methyl-D-erythritol 4-phosphate + CTP + H(+) = 4-CDP-2-C-methyl-D-erythritol + diphosphate</text>
        <dbReference type="Rhea" id="RHEA:13429"/>
        <dbReference type="ChEBI" id="CHEBI:15378"/>
        <dbReference type="ChEBI" id="CHEBI:33019"/>
        <dbReference type="ChEBI" id="CHEBI:37563"/>
        <dbReference type="ChEBI" id="CHEBI:57823"/>
        <dbReference type="ChEBI" id="CHEBI:58262"/>
        <dbReference type="EC" id="2.7.7.60"/>
    </reaction>
</comment>
<proteinExistence type="inferred from homology"/>
<accession>A0A1H4VI37</accession>
<keyword evidence="6 7" id="KW-0414">Isoprene biosynthesis</keyword>
<dbReference type="Proteomes" id="UP000182652">
    <property type="component" value="Unassembled WGS sequence"/>
</dbReference>
<evidence type="ECO:0000313" key="9">
    <source>
        <dbReference type="Proteomes" id="UP000182652"/>
    </source>
</evidence>
<evidence type="ECO:0000313" key="8">
    <source>
        <dbReference type="EMBL" id="SEC80667.1"/>
    </source>
</evidence>
<dbReference type="STRING" id="156980.SAMN04489745_3211"/>
<evidence type="ECO:0000256" key="5">
    <source>
        <dbReference type="ARBA" id="ARBA00022695"/>
    </source>
</evidence>
<name>A0A1H4VI37_9MICC</name>
<feature type="site" description="Transition state stabilizer" evidence="7">
    <location>
        <position position="19"/>
    </location>
</feature>
<dbReference type="Gene3D" id="3.90.550.10">
    <property type="entry name" value="Spore Coat Polysaccharide Biosynthesis Protein SpsA, Chain A"/>
    <property type="match status" value="1"/>
</dbReference>
<dbReference type="Pfam" id="PF01128">
    <property type="entry name" value="IspD"/>
    <property type="match status" value="1"/>
</dbReference>
<dbReference type="GO" id="GO:0019288">
    <property type="term" value="P:isopentenyl diphosphate biosynthetic process, methylerythritol 4-phosphate pathway"/>
    <property type="evidence" value="ECO:0007669"/>
    <property type="project" value="UniProtKB-UniRule"/>
</dbReference>
<dbReference type="UniPathway" id="UPA00056">
    <property type="reaction ID" value="UER00093"/>
</dbReference>
<dbReference type="InterPro" id="IPR050088">
    <property type="entry name" value="IspD/TarI_cytidylyltransf_bact"/>
</dbReference>
<dbReference type="FunFam" id="3.90.550.10:FF:000003">
    <property type="entry name" value="2-C-methyl-D-erythritol 4-phosphate cytidylyltransferase"/>
    <property type="match status" value="1"/>
</dbReference>
<dbReference type="InterPro" id="IPR018294">
    <property type="entry name" value="ISPD_synthase_CS"/>
</dbReference>
<evidence type="ECO:0000256" key="2">
    <source>
        <dbReference type="ARBA" id="ARBA00004787"/>
    </source>
</evidence>
<dbReference type="PROSITE" id="PS01295">
    <property type="entry name" value="ISPD"/>
    <property type="match status" value="1"/>
</dbReference>
<dbReference type="CDD" id="cd02516">
    <property type="entry name" value="CDP-ME_synthetase"/>
    <property type="match status" value="1"/>
</dbReference>
<evidence type="ECO:0000256" key="6">
    <source>
        <dbReference type="ARBA" id="ARBA00023229"/>
    </source>
</evidence>
<dbReference type="SUPFAM" id="SSF53448">
    <property type="entry name" value="Nucleotide-diphospho-sugar transferases"/>
    <property type="match status" value="1"/>
</dbReference>
<dbReference type="PANTHER" id="PTHR32125">
    <property type="entry name" value="2-C-METHYL-D-ERYTHRITOL 4-PHOSPHATE CYTIDYLYLTRANSFERASE, CHLOROPLASTIC"/>
    <property type="match status" value="1"/>
</dbReference>
<dbReference type="AlphaFoldDB" id="A0A1H4VI37"/>
<feature type="site" description="Transition state stabilizer" evidence="7">
    <location>
        <position position="26"/>
    </location>
</feature>
<comment type="similarity">
    <text evidence="3 7">Belongs to the IspD/TarI cytidylyltransferase family. IspD subfamily.</text>
</comment>
<evidence type="ECO:0000256" key="7">
    <source>
        <dbReference type="HAMAP-Rule" id="MF_00108"/>
    </source>
</evidence>
<keyword evidence="4 7" id="KW-0808">Transferase</keyword>
<dbReference type="EC" id="2.7.7.60" evidence="7"/>
<evidence type="ECO:0000256" key="4">
    <source>
        <dbReference type="ARBA" id="ARBA00022679"/>
    </source>
</evidence>
<dbReference type="RefSeq" id="WP_066214985.1">
    <property type="nucleotide sequence ID" value="NZ_FNSN01000004.1"/>
</dbReference>
<evidence type="ECO:0000256" key="1">
    <source>
        <dbReference type="ARBA" id="ARBA00001282"/>
    </source>
</evidence>
<comment type="pathway">
    <text evidence="2 7">Isoprenoid biosynthesis; isopentenyl diphosphate biosynthesis via DXP pathway; isopentenyl diphosphate from 1-deoxy-D-xylulose 5-phosphate: step 2/6.</text>
</comment>
<organism evidence="8 9">
    <name type="scientific">Arthrobacter woluwensis</name>
    <dbReference type="NCBI Taxonomy" id="156980"/>
    <lineage>
        <taxon>Bacteria</taxon>
        <taxon>Bacillati</taxon>
        <taxon>Actinomycetota</taxon>
        <taxon>Actinomycetes</taxon>
        <taxon>Micrococcales</taxon>
        <taxon>Micrococcaceae</taxon>
        <taxon>Arthrobacter</taxon>
    </lineage>
</organism>
<keyword evidence="9" id="KW-1185">Reference proteome</keyword>
<sequence length="261" mass="26954">MTSESRLGVVVLAAGSGQRLGFGIPKAQVLLGDEPILRHALSGVVAAGVADAIVVALPSTDAGDGAALREVVETFRAEHPGAPWSLSVVEGGATRSDSVARALTVLDDVEHVLVHDAARPLVPVQVFQRVADALRAGARAVIPAIPVVDTIKQVHAGHGADAEIAPELVTGNIARETLRAVQTPQGFSLAALRAAHEDARYLDDRQAAAITDDAMLLESRGIPVHVVAGSSYSLKITTAVDLILAEGLLEGPLAGRWVGEA</sequence>
<comment type="function">
    <text evidence="7">Catalyzes the formation of 4-diphosphocytidyl-2-C-methyl-D-erythritol from CTP and 2-C-methyl-D-erythritol 4-phosphate (MEP).</text>
</comment>
<dbReference type="PANTHER" id="PTHR32125:SF4">
    <property type="entry name" value="2-C-METHYL-D-ERYTHRITOL 4-PHOSPHATE CYTIDYLYLTRANSFERASE, CHLOROPLASTIC"/>
    <property type="match status" value="1"/>
</dbReference>
<dbReference type="GO" id="GO:0050518">
    <property type="term" value="F:2-C-methyl-D-erythritol 4-phosphate cytidylyltransferase activity"/>
    <property type="evidence" value="ECO:0007669"/>
    <property type="project" value="UniProtKB-UniRule"/>
</dbReference>
<reference evidence="8 9" key="1">
    <citation type="submission" date="2016-10" db="EMBL/GenBank/DDBJ databases">
        <authorList>
            <person name="de Groot N.N."/>
        </authorList>
    </citation>
    <scope>NUCLEOTIDE SEQUENCE [LARGE SCALE GENOMIC DNA]</scope>
    <source>
        <strain evidence="8 9">DSM 10495</strain>
    </source>
</reference>
<feature type="site" description="Positions MEP for the nucleophilic attack" evidence="7">
    <location>
        <position position="235"/>
    </location>
</feature>
<protein>
    <recommendedName>
        <fullName evidence="7">2-C-methyl-D-erythritol 4-phosphate cytidylyltransferase</fullName>
        <ecNumber evidence="7">2.7.7.60</ecNumber>
    </recommendedName>
    <alternativeName>
        <fullName evidence="7">4-diphosphocytidyl-2C-methyl-D-erythritol synthase</fullName>
    </alternativeName>
    <alternativeName>
        <fullName evidence="7">MEP cytidylyltransferase</fullName>
        <shortName evidence="7">MCT</shortName>
    </alternativeName>
</protein>